<reference evidence="2" key="1">
    <citation type="submission" date="2016-07" db="EMBL/GenBank/DDBJ databases">
        <authorList>
            <person name="Florea S."/>
            <person name="Webb J.S."/>
            <person name="Jaromczyk J."/>
            <person name="Schardl C.L."/>
        </authorList>
    </citation>
    <scope>NUCLEOTIDE SEQUENCE [LARGE SCALE GENOMIC DNA]</scope>
    <source>
        <strain evidence="2">IPBSL-7</strain>
    </source>
</reference>
<accession>A0A1C0AI71</accession>
<evidence type="ECO:0000313" key="2">
    <source>
        <dbReference type="Proteomes" id="UP000093501"/>
    </source>
</evidence>
<name>A0A1C0AI71_9ACTN</name>
<dbReference type="Gene3D" id="1.20.120.450">
    <property type="entry name" value="dinb family like domain"/>
    <property type="match status" value="1"/>
</dbReference>
<dbReference type="AlphaFoldDB" id="A0A1C0AI71"/>
<dbReference type="InterPro" id="IPR007061">
    <property type="entry name" value="MST-like"/>
</dbReference>
<sequence>MDIREILLDYLRSTREGLLWKAAGLSERELRLPRTPTGTNLLGLIKHCAGVEHGYLVDCFGRTSTVTLTMPDFDADPNADMYAGPDESAADLIDLYRRVGEAVEESVRSMDLTTPGHVPWWGERGATTLGRVLVHVLADVSRHAGQADILREGIDGVAGLAPGNGNLWEPADGWEAHVARLTALADGT</sequence>
<comment type="caution">
    <text evidence="1">The sequence shown here is derived from an EMBL/GenBank/DDBJ whole genome shotgun (WGS) entry which is preliminary data.</text>
</comment>
<dbReference type="Proteomes" id="UP000093501">
    <property type="component" value="Unassembled WGS sequence"/>
</dbReference>
<gene>
    <name evidence="1" type="ORF">BCR15_08945</name>
</gene>
<organism evidence="1 2">
    <name type="scientific">Tessaracoccus lapidicaptus</name>
    <dbReference type="NCBI Taxonomy" id="1427523"/>
    <lineage>
        <taxon>Bacteria</taxon>
        <taxon>Bacillati</taxon>
        <taxon>Actinomycetota</taxon>
        <taxon>Actinomycetes</taxon>
        <taxon>Propionibacteriales</taxon>
        <taxon>Propionibacteriaceae</taxon>
        <taxon>Tessaracoccus</taxon>
    </lineage>
</organism>
<dbReference type="InterPro" id="IPR034660">
    <property type="entry name" value="DinB/YfiT-like"/>
</dbReference>
<protein>
    <submittedName>
        <fullName evidence="1">Uncharacterized protein</fullName>
    </submittedName>
</protein>
<dbReference type="SUPFAM" id="SSF109854">
    <property type="entry name" value="DinB/YfiT-like putative metalloenzymes"/>
    <property type="match status" value="1"/>
</dbReference>
<keyword evidence="2" id="KW-1185">Reference proteome</keyword>
<dbReference type="EMBL" id="MBQD01000025">
    <property type="protein sequence ID" value="OCL31741.1"/>
    <property type="molecule type" value="Genomic_DNA"/>
</dbReference>
<proteinExistence type="predicted"/>
<evidence type="ECO:0000313" key="1">
    <source>
        <dbReference type="EMBL" id="OCL31741.1"/>
    </source>
</evidence>
<dbReference type="Pfam" id="PF04978">
    <property type="entry name" value="MST"/>
    <property type="match status" value="1"/>
</dbReference>
<dbReference type="RefSeq" id="WP_068752518.1">
    <property type="nucleotide sequence ID" value="NZ_LR214441.1"/>
</dbReference>